<evidence type="ECO:0000313" key="6">
    <source>
        <dbReference type="Proteomes" id="UP001235064"/>
    </source>
</evidence>
<keyword evidence="5" id="KW-0456">Lyase</keyword>
<dbReference type="Pfam" id="PF01212">
    <property type="entry name" value="Beta_elim_lyase"/>
    <property type="match status" value="1"/>
</dbReference>
<evidence type="ECO:0000256" key="3">
    <source>
        <dbReference type="ARBA" id="ARBA00022898"/>
    </source>
</evidence>
<dbReference type="SUPFAM" id="SSF53383">
    <property type="entry name" value="PLP-dependent transferases"/>
    <property type="match status" value="1"/>
</dbReference>
<dbReference type="Gene3D" id="3.40.640.10">
    <property type="entry name" value="Type I PLP-dependent aspartate aminotransferase-like (Major domain)"/>
    <property type="match status" value="1"/>
</dbReference>
<proteinExistence type="inferred from homology"/>
<comment type="caution">
    <text evidence="5">The sequence shown here is derived from an EMBL/GenBank/DDBJ whole genome shotgun (WGS) entry which is preliminary data.</text>
</comment>
<accession>A0ABT7MW38</accession>
<feature type="domain" description="Aromatic amino acid beta-eliminating lyase/threonine aldolase" evidence="4">
    <location>
        <begin position="9"/>
        <end position="296"/>
    </location>
</feature>
<keyword evidence="6" id="KW-1185">Reference proteome</keyword>
<evidence type="ECO:0000256" key="2">
    <source>
        <dbReference type="ARBA" id="ARBA00006966"/>
    </source>
</evidence>
<keyword evidence="3" id="KW-0663">Pyridoxal phosphate</keyword>
<organism evidence="5 6">
    <name type="scientific">Microbacterium candidum</name>
    <dbReference type="NCBI Taxonomy" id="3041922"/>
    <lineage>
        <taxon>Bacteria</taxon>
        <taxon>Bacillati</taxon>
        <taxon>Actinomycetota</taxon>
        <taxon>Actinomycetes</taxon>
        <taxon>Micrococcales</taxon>
        <taxon>Microbacteriaceae</taxon>
        <taxon>Microbacterium</taxon>
    </lineage>
</organism>
<evidence type="ECO:0000259" key="4">
    <source>
        <dbReference type="Pfam" id="PF01212"/>
    </source>
</evidence>
<name>A0ABT7MW38_9MICO</name>
<dbReference type="RefSeq" id="WP_286287287.1">
    <property type="nucleotide sequence ID" value="NZ_JASXSZ010000001.1"/>
</dbReference>
<dbReference type="EMBL" id="JASXSZ010000001">
    <property type="protein sequence ID" value="MDL9978669.1"/>
    <property type="molecule type" value="Genomic_DNA"/>
</dbReference>
<dbReference type="GO" id="GO:0016829">
    <property type="term" value="F:lyase activity"/>
    <property type="evidence" value="ECO:0007669"/>
    <property type="project" value="UniProtKB-KW"/>
</dbReference>
<gene>
    <name evidence="5" type="ORF">QSV35_04955</name>
</gene>
<dbReference type="InterPro" id="IPR015421">
    <property type="entry name" value="PyrdxlP-dep_Trfase_major"/>
</dbReference>
<dbReference type="PANTHER" id="PTHR48097">
    <property type="entry name" value="L-THREONINE ALDOLASE-RELATED"/>
    <property type="match status" value="1"/>
</dbReference>
<comment type="cofactor">
    <cofactor evidence="1">
        <name>pyridoxal 5'-phosphate</name>
        <dbReference type="ChEBI" id="CHEBI:597326"/>
    </cofactor>
</comment>
<dbReference type="PANTHER" id="PTHR48097:SF5">
    <property type="entry name" value="LOW SPECIFICITY L-THREONINE ALDOLASE"/>
    <property type="match status" value="1"/>
</dbReference>
<comment type="similarity">
    <text evidence="2">Belongs to the threonine aldolase family.</text>
</comment>
<evidence type="ECO:0000313" key="5">
    <source>
        <dbReference type="EMBL" id="MDL9978669.1"/>
    </source>
</evidence>
<sequence length="343" mass="35562">MTDVPKLVDFASDNVAGAHPDVLAAIAAANTGAAASYGADDVTARLAELVTWTFGPAATGFPVLTGTGANIVALHSMVGRWESVVTPVNSHINTDECGAAEIGGLKLITSRSAHGKLTPADIERAAAEIENRHRSHPGAVSISQSTELGTSYSASELTALAATAHAAGLSVHMDGARLANAAAHLGTSLAALTTDVGIDLVSFGCTKNGAMAADLIVVLNQDAAHGLPSIQKADTQLSSKMRFVSAQIVALLENDLWLANARRANRLASRLAAGLAAIEGTTIMAPVQSNAVFARFAREVEARLLSRYALHIWDADLRVLRIMTSFDMTDATVDELLAVAHGS</sequence>
<dbReference type="Proteomes" id="UP001235064">
    <property type="component" value="Unassembled WGS sequence"/>
</dbReference>
<reference evidence="5 6" key="1">
    <citation type="submission" date="2023-06" db="EMBL/GenBank/DDBJ databases">
        <title>Microbacterium sp. nov., isolated from a waste landfill.</title>
        <authorList>
            <person name="Wen W."/>
        </authorList>
    </citation>
    <scope>NUCLEOTIDE SEQUENCE [LARGE SCALE GENOMIC DNA]</scope>
    <source>
        <strain evidence="5 6">ASV49</strain>
    </source>
</reference>
<protein>
    <submittedName>
        <fullName evidence="5">Beta-eliminating lyase-related protein</fullName>
    </submittedName>
</protein>
<dbReference type="Gene3D" id="3.90.1150.10">
    <property type="entry name" value="Aspartate Aminotransferase, domain 1"/>
    <property type="match status" value="1"/>
</dbReference>
<dbReference type="InterPro" id="IPR001597">
    <property type="entry name" value="ArAA_b-elim_lyase/Thr_aldolase"/>
</dbReference>
<evidence type="ECO:0000256" key="1">
    <source>
        <dbReference type="ARBA" id="ARBA00001933"/>
    </source>
</evidence>
<dbReference type="InterPro" id="IPR015424">
    <property type="entry name" value="PyrdxlP-dep_Trfase"/>
</dbReference>
<dbReference type="InterPro" id="IPR015422">
    <property type="entry name" value="PyrdxlP-dep_Trfase_small"/>
</dbReference>